<protein>
    <recommendedName>
        <fullName evidence="3">Copper amine oxidase-like N-terminal domain-containing protein</fullName>
    </recommendedName>
</protein>
<organism evidence="4 5">
    <name type="scientific">Xylanibacillus composti</name>
    <dbReference type="NCBI Taxonomy" id="1572762"/>
    <lineage>
        <taxon>Bacteria</taxon>
        <taxon>Bacillati</taxon>
        <taxon>Bacillota</taxon>
        <taxon>Bacilli</taxon>
        <taxon>Bacillales</taxon>
        <taxon>Paenibacillaceae</taxon>
        <taxon>Xylanibacillus</taxon>
    </lineage>
</organism>
<feature type="region of interest" description="Disordered" evidence="2">
    <location>
        <begin position="87"/>
        <end position="108"/>
    </location>
</feature>
<dbReference type="InterPro" id="IPR012854">
    <property type="entry name" value="Cu_amine_oxidase-like_N"/>
</dbReference>
<feature type="domain" description="Copper amine oxidase-like N-terminal" evidence="3">
    <location>
        <begin position="53"/>
        <end position="91"/>
    </location>
</feature>
<keyword evidence="5" id="KW-1185">Reference proteome</keyword>
<dbReference type="AlphaFoldDB" id="A0A8J4H4K2"/>
<comment type="caution">
    <text evidence="4">The sequence shown here is derived from an EMBL/GenBank/DDBJ whole genome shotgun (WGS) entry which is preliminary data.</text>
</comment>
<gene>
    <name evidence="4" type="ORF">XYCOK13_37160</name>
</gene>
<feature type="compositionally biased region" description="Polar residues" evidence="2">
    <location>
        <begin position="87"/>
        <end position="107"/>
    </location>
</feature>
<dbReference type="Gene3D" id="3.30.457.10">
    <property type="entry name" value="Copper amine oxidase-like, N-terminal domain"/>
    <property type="match status" value="1"/>
</dbReference>
<keyword evidence="1" id="KW-0175">Coiled coil</keyword>
<dbReference type="Proteomes" id="UP000677918">
    <property type="component" value="Unassembled WGS sequence"/>
</dbReference>
<evidence type="ECO:0000259" key="3">
    <source>
        <dbReference type="Pfam" id="PF07833"/>
    </source>
</evidence>
<dbReference type="RefSeq" id="WP_213413699.1">
    <property type="nucleotide sequence ID" value="NZ_BOVK01000061.1"/>
</dbReference>
<evidence type="ECO:0000313" key="5">
    <source>
        <dbReference type="Proteomes" id="UP000677918"/>
    </source>
</evidence>
<dbReference type="Pfam" id="PF07833">
    <property type="entry name" value="Cu_amine_oxidN1"/>
    <property type="match status" value="1"/>
</dbReference>
<accession>A0A8J4H4K2</accession>
<evidence type="ECO:0000256" key="2">
    <source>
        <dbReference type="SAM" id="MobiDB-lite"/>
    </source>
</evidence>
<dbReference type="SUPFAM" id="SSF55383">
    <property type="entry name" value="Copper amine oxidase, domain N"/>
    <property type="match status" value="1"/>
</dbReference>
<evidence type="ECO:0000256" key="1">
    <source>
        <dbReference type="SAM" id="Coils"/>
    </source>
</evidence>
<proteinExistence type="predicted"/>
<sequence length="260" mass="29534">MRRWKWLLILGGAVLIGTSPFVPQSYGNTVSDLNKVQVMLGENCDGNQCSEGYLLADTVYVPIRFVMESIGAQIDWDASNKIVHIESTTDQTNPTPEPPASNTNPTNEDVWHDTKIIHLKSEAAVEQLINFNNLLAAAYELYEATGEVNWVQQVSTGKVKELKNEMNRLNQEILAYHEANADKHEHPLEYTQLAKKIVDAASYYEMSAQALQRYVGNNNNSDKKAYLLYRFFALEQMSDISKQLLKIQLELEEIKNKSDY</sequence>
<reference evidence="4" key="1">
    <citation type="submission" date="2021-04" db="EMBL/GenBank/DDBJ databases">
        <title>Draft genome sequence of Xylanibacillus composti strain K13.</title>
        <authorList>
            <person name="Uke A."/>
            <person name="Chhe C."/>
            <person name="Baramee S."/>
            <person name="Kosugi A."/>
        </authorList>
    </citation>
    <scope>NUCLEOTIDE SEQUENCE</scope>
    <source>
        <strain evidence="4">K13</strain>
    </source>
</reference>
<dbReference type="EMBL" id="BOVK01000061">
    <property type="protein sequence ID" value="GIQ70892.1"/>
    <property type="molecule type" value="Genomic_DNA"/>
</dbReference>
<evidence type="ECO:0000313" key="4">
    <source>
        <dbReference type="EMBL" id="GIQ70892.1"/>
    </source>
</evidence>
<feature type="coiled-coil region" evidence="1">
    <location>
        <begin position="152"/>
        <end position="179"/>
    </location>
</feature>
<name>A0A8J4H4K2_9BACL</name>
<dbReference type="InterPro" id="IPR036582">
    <property type="entry name" value="Mao_N_sf"/>
</dbReference>